<dbReference type="Pfam" id="PF13088">
    <property type="entry name" value="BNR_2"/>
    <property type="match status" value="1"/>
</dbReference>
<accession>A0A0E9MYJ0</accession>
<proteinExistence type="predicted"/>
<dbReference type="SUPFAM" id="SSF50939">
    <property type="entry name" value="Sialidases"/>
    <property type="match status" value="1"/>
</dbReference>
<dbReference type="STRING" id="1220578.FPE01S_01_16740"/>
<name>A0A0E9MYJ0_9BACT</name>
<dbReference type="EMBL" id="BBWV01000001">
    <property type="protein sequence ID" value="GAO42659.1"/>
    <property type="molecule type" value="Genomic_DNA"/>
</dbReference>
<dbReference type="PANTHER" id="PTHR43752:SF2">
    <property type="entry name" value="BNR_ASP-BOX REPEAT FAMILY PROTEIN"/>
    <property type="match status" value="1"/>
</dbReference>
<dbReference type="Proteomes" id="UP000033121">
    <property type="component" value="Unassembled WGS sequence"/>
</dbReference>
<evidence type="ECO:0000259" key="1">
    <source>
        <dbReference type="Pfam" id="PF13088"/>
    </source>
</evidence>
<dbReference type="RefSeq" id="WP_046368302.1">
    <property type="nucleotide sequence ID" value="NZ_BBWV01000001.1"/>
</dbReference>
<comment type="caution">
    <text evidence="2">The sequence shown here is derived from an EMBL/GenBank/DDBJ whole genome shotgun (WGS) entry which is preliminary data.</text>
</comment>
<feature type="domain" description="Sialidase" evidence="1">
    <location>
        <begin position="52"/>
        <end position="327"/>
    </location>
</feature>
<reference evidence="2 3" key="1">
    <citation type="submission" date="2015-04" db="EMBL/GenBank/DDBJ databases">
        <title>Whole genome shotgun sequence of Flavihumibacter petaseus NBRC 106054.</title>
        <authorList>
            <person name="Miyazawa S."/>
            <person name="Hosoyama A."/>
            <person name="Hashimoto M."/>
            <person name="Noguchi M."/>
            <person name="Tsuchikane K."/>
            <person name="Ohji S."/>
            <person name="Yamazoe A."/>
            <person name="Ichikawa N."/>
            <person name="Kimura A."/>
            <person name="Fujita N."/>
        </authorList>
    </citation>
    <scope>NUCLEOTIDE SEQUENCE [LARGE SCALE GENOMIC DNA]</scope>
    <source>
        <strain evidence="2 3">NBRC 106054</strain>
    </source>
</reference>
<evidence type="ECO:0000313" key="3">
    <source>
        <dbReference type="Proteomes" id="UP000033121"/>
    </source>
</evidence>
<keyword evidence="3" id="KW-1185">Reference proteome</keyword>
<organism evidence="2 3">
    <name type="scientific">Flavihumibacter petaseus NBRC 106054</name>
    <dbReference type="NCBI Taxonomy" id="1220578"/>
    <lineage>
        <taxon>Bacteria</taxon>
        <taxon>Pseudomonadati</taxon>
        <taxon>Bacteroidota</taxon>
        <taxon>Chitinophagia</taxon>
        <taxon>Chitinophagales</taxon>
        <taxon>Chitinophagaceae</taxon>
        <taxon>Flavihumibacter</taxon>
    </lineage>
</organism>
<evidence type="ECO:0000313" key="2">
    <source>
        <dbReference type="EMBL" id="GAO42659.1"/>
    </source>
</evidence>
<dbReference type="CDD" id="cd15482">
    <property type="entry name" value="Sialidase_non-viral"/>
    <property type="match status" value="1"/>
</dbReference>
<dbReference type="AlphaFoldDB" id="A0A0E9MYJ0"/>
<dbReference type="Gene3D" id="2.120.10.10">
    <property type="match status" value="1"/>
</dbReference>
<dbReference type="InterPro" id="IPR011040">
    <property type="entry name" value="Sialidase"/>
</dbReference>
<protein>
    <recommendedName>
        <fullName evidence="1">Sialidase domain-containing protein</fullName>
    </recommendedName>
</protein>
<dbReference type="OrthoDB" id="41724at2"/>
<dbReference type="PANTHER" id="PTHR43752">
    <property type="entry name" value="BNR/ASP-BOX REPEAT FAMILY PROTEIN"/>
    <property type="match status" value="1"/>
</dbReference>
<dbReference type="InterPro" id="IPR036278">
    <property type="entry name" value="Sialidase_sf"/>
</dbReference>
<gene>
    <name evidence="2" type="ORF">FPE01S_01_16740</name>
</gene>
<sequence>MTSRIACLGVALICFFNGFGQPGWKVERSELMLHQAPFQSCHASTLVETGTGELLFSCFGGTGEGKPDVAIWTWRQMKKGYTAPEKVADGKVNDSLRFPTWNPVLFRDQSGMIYLFYKVGPNPREWWGYGLQSANGGKAWSRPIRLPEGVLGPIKNKPVQLENGVILSPSSTESKDDRWRIHLEISKDTCRTWTILPIDPQSSFDVIQPSILKHKDGTLQLLCRSKQGAVVQSWSNDNGVTWSPLEKSNLLNPNSGTDAITLLDGRQLIVYNPDIPGKEWWEGRTKLRVAVAVDGRNWNDVAVLEDQATGEFSYPSVIQTRDGKVHITYTYNRSNIRHVVLVAHNTSPLR</sequence>